<keyword evidence="3" id="KW-1185">Reference proteome</keyword>
<dbReference type="PATRIC" id="fig|1227739.3.peg.1908"/>
<evidence type="ECO:0000313" key="2">
    <source>
        <dbReference type="EMBL" id="AHJ97278.1"/>
    </source>
</evidence>
<dbReference type="Proteomes" id="UP000019423">
    <property type="component" value="Chromosome"/>
</dbReference>
<evidence type="ECO:0008006" key="4">
    <source>
        <dbReference type="Google" id="ProtNLM"/>
    </source>
</evidence>
<name>W8EXG5_9BACT</name>
<dbReference type="AlphaFoldDB" id="W8EXG5"/>
<feature type="signal peptide" evidence="1">
    <location>
        <begin position="1"/>
        <end position="23"/>
    </location>
</feature>
<evidence type="ECO:0000313" key="3">
    <source>
        <dbReference type="Proteomes" id="UP000019423"/>
    </source>
</evidence>
<reference evidence="2 3" key="1">
    <citation type="submission" date="2014-01" db="EMBL/GenBank/DDBJ databases">
        <title>Complete genome sequence of ionizing-radiation resistance bacterium Hymenobacter swuensis DY53.</title>
        <authorList>
            <person name="Jung J.-H."/>
            <person name="Jeong S.-W."/>
            <person name="Joe M.-H."/>
            <person name="Cho y.-j."/>
            <person name="Kim M.-K."/>
            <person name="Lim S.-Y."/>
        </authorList>
    </citation>
    <scope>NUCLEOTIDE SEQUENCE [LARGE SCALE GENOMIC DNA]</scope>
    <source>
        <strain evidence="2 3">DY53</strain>
    </source>
</reference>
<keyword evidence="1" id="KW-0732">Signal</keyword>
<proteinExistence type="predicted"/>
<sequence length="244" mass="27679">MFVSSLRWLLVLLPLLFALPALAQKPDTTLIRYSGQLSGQYTSGGVNRTLFATAHSVTLLRGLHFGAPVAGSFTFGKQERRLREREWLLNTTPYYWKGHFRFYGIGGYERSNLRGIDSRYQLGAGPGWAFYQDSLGREVAVSNLLLREATYFQDGSSRTVSRNSTRLKVAYSYRVFTLSATTFYQPNLQDFSDYRVSQLSTLALRFTPRFAVTGTYTYTFENRIPEGKSRDNTNVTIGVAYSTK</sequence>
<accession>W8EXG5</accession>
<feature type="chain" id="PRO_5004907830" description="Salt-induced outer membrane protein" evidence="1">
    <location>
        <begin position="24"/>
        <end position="244"/>
    </location>
</feature>
<dbReference type="EMBL" id="CP007145">
    <property type="protein sequence ID" value="AHJ97278.1"/>
    <property type="molecule type" value="Genomic_DNA"/>
</dbReference>
<dbReference type="RefSeq" id="WP_044001755.1">
    <property type="nucleotide sequence ID" value="NZ_CP007145.1"/>
</dbReference>
<dbReference type="Pfam" id="PF04338">
    <property type="entry name" value="DUF481"/>
    <property type="match status" value="1"/>
</dbReference>
<dbReference type="eggNOG" id="COG3137">
    <property type="taxonomic scope" value="Bacteria"/>
</dbReference>
<dbReference type="OrthoDB" id="892549at2"/>
<dbReference type="HOGENOM" id="CLU_1127868_0_0_10"/>
<dbReference type="STRING" id="1227739.Hsw_1683"/>
<dbReference type="InterPro" id="IPR007433">
    <property type="entry name" value="DUF481"/>
</dbReference>
<evidence type="ECO:0000256" key="1">
    <source>
        <dbReference type="SAM" id="SignalP"/>
    </source>
</evidence>
<organism evidence="2 3">
    <name type="scientific">Hymenobacter swuensis DY53</name>
    <dbReference type="NCBI Taxonomy" id="1227739"/>
    <lineage>
        <taxon>Bacteria</taxon>
        <taxon>Pseudomonadati</taxon>
        <taxon>Bacteroidota</taxon>
        <taxon>Cytophagia</taxon>
        <taxon>Cytophagales</taxon>
        <taxon>Hymenobacteraceae</taxon>
        <taxon>Hymenobacter</taxon>
    </lineage>
</organism>
<protein>
    <recommendedName>
        <fullName evidence="4">Salt-induced outer membrane protein</fullName>
    </recommendedName>
</protein>
<dbReference type="KEGG" id="hsw:Hsw_1683"/>
<gene>
    <name evidence="2" type="ORF">Hsw_1683</name>
</gene>